<feature type="compositionally biased region" description="Low complexity" evidence="1">
    <location>
        <begin position="205"/>
        <end position="241"/>
    </location>
</feature>
<feature type="compositionally biased region" description="Pro residues" evidence="1">
    <location>
        <begin position="294"/>
        <end position="316"/>
    </location>
</feature>
<feature type="compositionally biased region" description="Basic and acidic residues" evidence="1">
    <location>
        <begin position="56"/>
        <end position="67"/>
    </location>
</feature>
<feature type="region of interest" description="Disordered" evidence="1">
    <location>
        <begin position="1"/>
        <end position="113"/>
    </location>
</feature>
<reference evidence="2 3" key="1">
    <citation type="submission" date="2021-06" db="EMBL/GenBank/DDBJ databases">
        <title>Caerostris extrusa draft genome.</title>
        <authorList>
            <person name="Kono N."/>
            <person name="Arakawa K."/>
        </authorList>
    </citation>
    <scope>NUCLEOTIDE SEQUENCE [LARGE SCALE GENOMIC DNA]</scope>
</reference>
<evidence type="ECO:0000313" key="3">
    <source>
        <dbReference type="Proteomes" id="UP001054945"/>
    </source>
</evidence>
<sequence length="505" mass="54887">MSSDNETSYTSASEEIGSEDSSEVVERVELSSSSTAATTSSPCQLPQTFTPAGRKKGAESSKRKGDLQIEGGPPDHQPRQKPRCIPPRGPPPPPRGPPPPPRGPPLQGPPLPPLFFSSPFSFFHHHKEVHHHHVEIHHHDEIHHHNPSVQPLHGPIWEPRVFWDMGPESSASSRQGGPLQQQTGQSAPIRMPRRKATSPPPPSEYSPASSRSGESYSGRYSPSLPSSRDSSPASAAPSKSAGRTTRSGRFYPYLKPASSVAARRPPPPRTAAAAVPPPAAAVPPPPAAARRPAAAPPPPAAAPPPPAARPLTPPPQTTTGPVTRSQTGSLPRTSVGVIFQSRDLWQRPPPPELLKRLQAWQLSEAEERDLNEWKKAAYHRLEALNAVAAIDPARISSRKRRSVEEANRPNLGLKKLMDTSVPPYSCHLVCSSGARVLAEVAPEKKYHFAGAALNVLQRAMEDVAITSLAVAYDFTKHRNAIELNKEDFKVFHRIYKGCSYPYFKF</sequence>
<organism evidence="2 3">
    <name type="scientific">Caerostris extrusa</name>
    <name type="common">Bark spider</name>
    <name type="synonym">Caerostris bankana</name>
    <dbReference type="NCBI Taxonomy" id="172846"/>
    <lineage>
        <taxon>Eukaryota</taxon>
        <taxon>Metazoa</taxon>
        <taxon>Ecdysozoa</taxon>
        <taxon>Arthropoda</taxon>
        <taxon>Chelicerata</taxon>
        <taxon>Arachnida</taxon>
        <taxon>Araneae</taxon>
        <taxon>Araneomorphae</taxon>
        <taxon>Entelegynae</taxon>
        <taxon>Araneoidea</taxon>
        <taxon>Araneidae</taxon>
        <taxon>Caerostris</taxon>
    </lineage>
</organism>
<dbReference type="Proteomes" id="UP001054945">
    <property type="component" value="Unassembled WGS sequence"/>
</dbReference>
<dbReference type="EMBL" id="BPLR01013937">
    <property type="protein sequence ID" value="GIY64895.1"/>
    <property type="molecule type" value="Genomic_DNA"/>
</dbReference>
<keyword evidence="3" id="KW-1185">Reference proteome</keyword>
<feature type="compositionally biased region" description="Pro residues" evidence="1">
    <location>
        <begin position="84"/>
        <end position="113"/>
    </location>
</feature>
<gene>
    <name evidence="2" type="ORF">CEXT_78891</name>
</gene>
<feature type="compositionally biased region" description="Pro residues" evidence="1">
    <location>
        <begin position="264"/>
        <end position="287"/>
    </location>
</feature>
<protein>
    <submittedName>
        <fullName evidence="2">Uncharacterized protein</fullName>
    </submittedName>
</protein>
<evidence type="ECO:0000256" key="1">
    <source>
        <dbReference type="SAM" id="MobiDB-lite"/>
    </source>
</evidence>
<comment type="caution">
    <text evidence="2">The sequence shown here is derived from an EMBL/GenBank/DDBJ whole genome shotgun (WGS) entry which is preliminary data.</text>
</comment>
<name>A0AAV4V4N3_CAEEX</name>
<feature type="compositionally biased region" description="Polar residues" evidence="1">
    <location>
        <begin position="317"/>
        <end position="332"/>
    </location>
</feature>
<dbReference type="AlphaFoldDB" id="A0AAV4V4N3"/>
<feature type="compositionally biased region" description="Low complexity" evidence="1">
    <location>
        <begin position="30"/>
        <end position="41"/>
    </location>
</feature>
<proteinExistence type="predicted"/>
<feature type="compositionally biased region" description="Polar residues" evidence="1">
    <location>
        <begin position="169"/>
        <end position="186"/>
    </location>
</feature>
<feature type="compositionally biased region" description="Polar residues" evidence="1">
    <location>
        <begin position="1"/>
        <end position="13"/>
    </location>
</feature>
<accession>A0AAV4V4N3</accession>
<feature type="region of interest" description="Disordered" evidence="1">
    <location>
        <begin position="163"/>
        <end position="335"/>
    </location>
</feature>
<evidence type="ECO:0000313" key="2">
    <source>
        <dbReference type="EMBL" id="GIY64895.1"/>
    </source>
</evidence>